<gene>
    <name evidence="1" type="ORF">ACFOLH_14195</name>
</gene>
<evidence type="ECO:0000313" key="2">
    <source>
        <dbReference type="Proteomes" id="UP001595685"/>
    </source>
</evidence>
<dbReference type="EMBL" id="JBHRWW010000010">
    <property type="protein sequence ID" value="MFC3689498.1"/>
    <property type="molecule type" value="Genomic_DNA"/>
</dbReference>
<evidence type="ECO:0000313" key="1">
    <source>
        <dbReference type="EMBL" id="MFC3689498.1"/>
    </source>
</evidence>
<protein>
    <recommendedName>
        <fullName evidence="3">Flagellar FliJ protein</fullName>
    </recommendedName>
</protein>
<sequence length="150" mass="16851">MSLVGLLGLRRTARTAAERDRVAATAVRARTQELRDDVVGRMHGDPHLTDCAGDVRLLLARRAGQLADLSRADDMLALAVQEEDRQQVLVAQARLRLKAVERLQERRQTEERLQRDRRAALELEDVVAGVRRARADAARATQDERDGDPR</sequence>
<organism evidence="1 2">
    <name type="scientific">Aquipuribacter hungaricus</name>
    <dbReference type="NCBI Taxonomy" id="545624"/>
    <lineage>
        <taxon>Bacteria</taxon>
        <taxon>Bacillati</taxon>
        <taxon>Actinomycetota</taxon>
        <taxon>Actinomycetes</taxon>
        <taxon>Micrococcales</taxon>
        <taxon>Intrasporangiaceae</taxon>
        <taxon>Aquipuribacter</taxon>
    </lineage>
</organism>
<evidence type="ECO:0008006" key="3">
    <source>
        <dbReference type="Google" id="ProtNLM"/>
    </source>
</evidence>
<proteinExistence type="predicted"/>
<comment type="caution">
    <text evidence="1">The sequence shown here is derived from an EMBL/GenBank/DDBJ whole genome shotgun (WGS) entry which is preliminary data.</text>
</comment>
<name>A0ABV7WK48_9MICO</name>
<accession>A0ABV7WK48</accession>
<dbReference type="Proteomes" id="UP001595685">
    <property type="component" value="Unassembled WGS sequence"/>
</dbReference>
<keyword evidence="2" id="KW-1185">Reference proteome</keyword>
<dbReference type="RefSeq" id="WP_340296042.1">
    <property type="nucleotide sequence ID" value="NZ_JBBEOI010000388.1"/>
</dbReference>
<reference evidence="2" key="1">
    <citation type="journal article" date="2019" name="Int. J. Syst. Evol. Microbiol.">
        <title>The Global Catalogue of Microorganisms (GCM) 10K type strain sequencing project: providing services to taxonomists for standard genome sequencing and annotation.</title>
        <authorList>
            <consortium name="The Broad Institute Genomics Platform"/>
            <consortium name="The Broad Institute Genome Sequencing Center for Infectious Disease"/>
            <person name="Wu L."/>
            <person name="Ma J."/>
        </authorList>
    </citation>
    <scope>NUCLEOTIDE SEQUENCE [LARGE SCALE GENOMIC DNA]</scope>
    <source>
        <strain evidence="2">NCAIM B.02333</strain>
    </source>
</reference>